<dbReference type="PROSITE" id="PS50238">
    <property type="entry name" value="RHOGAP"/>
    <property type="match status" value="1"/>
</dbReference>
<dbReference type="PANTHER" id="PTHR23176">
    <property type="entry name" value="RHO/RAC/CDC GTPASE-ACTIVATING PROTEIN"/>
    <property type="match status" value="1"/>
</dbReference>
<protein>
    <submittedName>
        <fullName evidence="5">Uncharacterized protein</fullName>
    </submittedName>
</protein>
<dbReference type="InterPro" id="IPR001849">
    <property type="entry name" value="PH_domain"/>
</dbReference>
<gene>
    <name evidence="5" type="ORF">PHAECO_LOCUS4657</name>
</gene>
<dbReference type="GO" id="GO:0007165">
    <property type="term" value="P:signal transduction"/>
    <property type="evidence" value="ECO:0007669"/>
    <property type="project" value="InterPro"/>
</dbReference>
<dbReference type="PANTHER" id="PTHR23176:SF133">
    <property type="entry name" value="GTPASE-ACTIVATING PROTEIN PAC-1"/>
    <property type="match status" value="1"/>
</dbReference>
<dbReference type="GO" id="GO:0005096">
    <property type="term" value="F:GTPase activator activity"/>
    <property type="evidence" value="ECO:0007669"/>
    <property type="project" value="UniProtKB-KW"/>
</dbReference>
<keyword evidence="1" id="KW-0343">GTPase activation</keyword>
<dbReference type="SUPFAM" id="SSF50729">
    <property type="entry name" value="PH domain-like"/>
    <property type="match status" value="1"/>
</dbReference>
<dbReference type="PROSITE" id="PS50003">
    <property type="entry name" value="PH_DOMAIN"/>
    <property type="match status" value="1"/>
</dbReference>
<evidence type="ECO:0000256" key="1">
    <source>
        <dbReference type="ARBA" id="ARBA00022468"/>
    </source>
</evidence>
<feature type="domain" description="PH" evidence="3">
    <location>
        <begin position="1"/>
        <end position="120"/>
    </location>
</feature>
<feature type="compositionally biased region" description="Basic and acidic residues" evidence="2">
    <location>
        <begin position="779"/>
        <end position="793"/>
    </location>
</feature>
<dbReference type="EMBL" id="OU896721">
    <property type="protein sequence ID" value="CAG9817323.1"/>
    <property type="molecule type" value="Genomic_DNA"/>
</dbReference>
<accession>A0A9N9SC77</accession>
<dbReference type="InterPro" id="IPR050729">
    <property type="entry name" value="Rho-GAP"/>
</dbReference>
<evidence type="ECO:0000259" key="3">
    <source>
        <dbReference type="PROSITE" id="PS50003"/>
    </source>
</evidence>
<feature type="non-terminal residue" evidence="5">
    <location>
        <position position="1"/>
    </location>
</feature>
<evidence type="ECO:0000256" key="2">
    <source>
        <dbReference type="SAM" id="MobiDB-lite"/>
    </source>
</evidence>
<dbReference type="OrthoDB" id="6281275at2759"/>
<dbReference type="Gene3D" id="1.10.555.10">
    <property type="entry name" value="Rho GTPase activation protein"/>
    <property type="match status" value="1"/>
</dbReference>
<evidence type="ECO:0000259" key="4">
    <source>
        <dbReference type="PROSITE" id="PS50238"/>
    </source>
</evidence>
<keyword evidence="6" id="KW-1185">Reference proteome</keyword>
<reference evidence="5" key="2">
    <citation type="submission" date="2022-10" db="EMBL/GenBank/DDBJ databases">
        <authorList>
            <consortium name="ENA_rothamsted_submissions"/>
            <consortium name="culmorum"/>
            <person name="King R."/>
        </authorList>
    </citation>
    <scope>NUCLEOTIDE SEQUENCE</scope>
</reference>
<evidence type="ECO:0000313" key="6">
    <source>
        <dbReference type="Proteomes" id="UP001153737"/>
    </source>
</evidence>
<dbReference type="SMART" id="SM00324">
    <property type="entry name" value="RhoGAP"/>
    <property type="match status" value="1"/>
</dbReference>
<sequence length="824" mass="92340">MLEPHQLISPAHRNKSGTISCIPMHLNISFSAHGFFPRRLRRWGSTGSWSPIGTSDALDQSLAGGVDMRTSVVRVAEDYTKRKNVLRVSAVKPCRSEFLLQAETTEEFADWVKTLQVQVAASTEAELEPSHNKQQAVPQLVPASTTFQVQGSHLSPQLNKPKTPTSRNRSPTGQSPVSKTRKPSHMPEPTATSPKSKTWRGRMVKQLKRFNQGANSPSSPTAPEGSTFGVPIDECLPSASNPYLPRFVEVCTEIIDERGLQTIGIYRVPGNNASITALTEEVNKNYEDVPLEDPRWNDLHVVGSLLKSYFRKMPDSLITVHLYPSFIKADKIENPKERMEQLRRLVRGLPKHNYHTLKHIILHLKRVSDNCQVNKMEAKNLAIVFGPTIVRPEGETMESMVSHMTNQCKIVETLVTHADWFFPENGNEENLPVPIGLPDSNEDLDYGNNQALLLHNISKYEALKDSKEKNGALFSSIISAAQRKVKRKPNKGNALQDCKEEPVSPTNIKIFPAQSFSPTDLKECSSPDCKMREEIPTTVMDIEKKNKSSEKVPWFKYETDKDDFRRRIENFKQETEAMLQLPRKTEISVMNIDTQTMSHLSCSASNVNQNGRLSLQSKDLHHLTKTHSASNVFAHTTNRNSLNSLDNSDFSVRDNSDFSVQYSANGGDFVTNGDANRNVNVEGSGGDRIVMRVSNRRGGVVGASDAGKMDVSNGNLKKVKYETENDCLRTESLEPLNKLTNDDDSLLSTMTKLLDQKLKEDHALPFITVSEDIPFVDDSPEKPQKKSYPDKENVPQASDLYRNPSLHKFGNSKALKKIEKELED</sequence>
<dbReference type="SUPFAM" id="SSF48350">
    <property type="entry name" value="GTPase activation domain, GAP"/>
    <property type="match status" value="1"/>
</dbReference>
<feature type="region of interest" description="Disordered" evidence="2">
    <location>
        <begin position="774"/>
        <end position="807"/>
    </location>
</feature>
<feature type="region of interest" description="Disordered" evidence="2">
    <location>
        <begin position="147"/>
        <end position="200"/>
    </location>
</feature>
<evidence type="ECO:0000313" key="5">
    <source>
        <dbReference type="EMBL" id="CAG9817323.1"/>
    </source>
</evidence>
<name>A0A9N9SC77_PHACE</name>
<feature type="compositionally biased region" description="Polar residues" evidence="2">
    <location>
        <begin position="147"/>
        <end position="178"/>
    </location>
</feature>
<feature type="domain" description="Rho-GAP" evidence="4">
    <location>
        <begin position="230"/>
        <end position="422"/>
    </location>
</feature>
<proteinExistence type="predicted"/>
<reference evidence="5" key="1">
    <citation type="submission" date="2022-01" db="EMBL/GenBank/DDBJ databases">
        <authorList>
            <person name="King R."/>
        </authorList>
    </citation>
    <scope>NUCLEOTIDE SEQUENCE</scope>
</reference>
<dbReference type="InterPro" id="IPR011993">
    <property type="entry name" value="PH-like_dom_sf"/>
</dbReference>
<dbReference type="Pfam" id="PF00620">
    <property type="entry name" value="RhoGAP"/>
    <property type="match status" value="1"/>
</dbReference>
<dbReference type="InterPro" id="IPR000198">
    <property type="entry name" value="RhoGAP_dom"/>
</dbReference>
<dbReference type="Proteomes" id="UP001153737">
    <property type="component" value="Chromosome 15"/>
</dbReference>
<dbReference type="GO" id="GO:0005737">
    <property type="term" value="C:cytoplasm"/>
    <property type="evidence" value="ECO:0007669"/>
    <property type="project" value="TreeGrafter"/>
</dbReference>
<dbReference type="Gene3D" id="2.30.29.30">
    <property type="entry name" value="Pleckstrin-homology domain (PH domain)/Phosphotyrosine-binding domain (PTB)"/>
    <property type="match status" value="1"/>
</dbReference>
<dbReference type="InterPro" id="IPR008936">
    <property type="entry name" value="Rho_GTPase_activation_prot"/>
</dbReference>
<dbReference type="FunFam" id="1.10.555.10:FF:000058">
    <property type="entry name" value="GTPase-activating protein pac-1"/>
    <property type="match status" value="1"/>
</dbReference>
<dbReference type="AlphaFoldDB" id="A0A9N9SC77"/>
<organism evidence="5 6">
    <name type="scientific">Phaedon cochleariae</name>
    <name type="common">Mustard beetle</name>
    <dbReference type="NCBI Taxonomy" id="80249"/>
    <lineage>
        <taxon>Eukaryota</taxon>
        <taxon>Metazoa</taxon>
        <taxon>Ecdysozoa</taxon>
        <taxon>Arthropoda</taxon>
        <taxon>Hexapoda</taxon>
        <taxon>Insecta</taxon>
        <taxon>Pterygota</taxon>
        <taxon>Neoptera</taxon>
        <taxon>Endopterygota</taxon>
        <taxon>Coleoptera</taxon>
        <taxon>Polyphaga</taxon>
        <taxon>Cucujiformia</taxon>
        <taxon>Chrysomeloidea</taxon>
        <taxon>Chrysomelidae</taxon>
        <taxon>Chrysomelinae</taxon>
        <taxon>Chrysomelini</taxon>
        <taxon>Phaedon</taxon>
    </lineage>
</organism>